<protein>
    <submittedName>
        <fullName evidence="1">Uncharacterized protein</fullName>
    </submittedName>
</protein>
<accession>A0A8S5P2A3</accession>
<name>A0A8S5P2A3_9CAUD</name>
<dbReference type="EMBL" id="BK015310">
    <property type="protein sequence ID" value="DAE00768.1"/>
    <property type="molecule type" value="Genomic_DNA"/>
</dbReference>
<proteinExistence type="predicted"/>
<evidence type="ECO:0000313" key="1">
    <source>
        <dbReference type="EMBL" id="DAE00768.1"/>
    </source>
</evidence>
<reference evidence="1" key="1">
    <citation type="journal article" date="2021" name="Proc. Natl. Acad. Sci. U.S.A.">
        <title>A Catalog of Tens of Thousands of Viruses from Human Metagenomes Reveals Hidden Associations with Chronic Diseases.</title>
        <authorList>
            <person name="Tisza M.J."/>
            <person name="Buck C.B."/>
        </authorList>
    </citation>
    <scope>NUCLEOTIDE SEQUENCE</scope>
    <source>
        <strain evidence="1">CtXZQ9</strain>
    </source>
</reference>
<sequence length="163" mass="18185">MDPQLTGSDVVTTEDGHLLTLNQVMELGKIEHKFKPTIVKKEFNWELPADPDPKSDNYYNGIVSKELGDSSNIGETLLGVIRRESVRNQSDFVNEGIETILDRLGLKSAKPLTRKEKLLAFIGFKAGSMWERLVEDQSQTEPASPDPIEVVTMLILKTNGKVC</sequence>
<organism evidence="1">
    <name type="scientific">Siphoviridae sp. ctXZQ9</name>
    <dbReference type="NCBI Taxonomy" id="2825545"/>
    <lineage>
        <taxon>Viruses</taxon>
        <taxon>Duplodnaviria</taxon>
        <taxon>Heunggongvirae</taxon>
        <taxon>Uroviricota</taxon>
        <taxon>Caudoviricetes</taxon>
    </lineage>
</organism>